<feature type="region of interest" description="Disordered" evidence="3">
    <location>
        <begin position="31"/>
        <end position="58"/>
    </location>
</feature>
<dbReference type="NCBIfam" id="TIGR01226">
    <property type="entry name" value="phe_am_lyase"/>
    <property type="match status" value="1"/>
</dbReference>
<dbReference type="InParanoid" id="A0A316Z0W8"/>
<dbReference type="EMBL" id="KZ819634">
    <property type="protein sequence ID" value="PWN93775.1"/>
    <property type="molecule type" value="Genomic_DNA"/>
</dbReference>
<sequence>MNTPQTLLGTVIESWDTLSTHRRYSFPEAIAKPAKGTPAHAQETRSDKNGHAKPSGVTIDGETLTVAALVATARYRVTPGLDESPHVRKRIEASVSTLAKRLANGESIYGINTGFGGSADSRTPNTRALQLALLQHQQCGVLPVPGYFPTGTPSPPNASLTLSTNELSQPESWVRGAILVRLNSLMRGHSGVRWKVLEKMQSILAYNITPVVPLRSSISASGDLSPLSYVAGTIAGQTGIQAWVDGPDGARKKIPACEALKERKIEATTFEPKEALGILNGTAFSSSVAALAIHDASMLCLLTQVTTAMAIEALYGTDGSFASFIHDVCRPHAGQVECANTIAVMLETSKFASHHRDEIHLSISEDEGSLRQDRYTLRTSAQWIGPQIEDIHQSWKTIEREMNSTTDNPLIEVNADGDTATIHHGGNFQAMAISNAMEKTRLSLHHFGKITFQQMTELINPAMNRGLPANLAATDPSLNFHAKGVDIALAAVTAELGYLANPVTTHVQAAEMGNQAINSMALVSARYTVEAIEVLSMLMAWSLYLLCQALDLRAFQRKTSILLAAQMSKSIKKFFSTWIDDENQAKLAKKVFARLNKRMDETSARDLEARLQDAYMNAGYELVAYFSNLPSGGGADPLRTIMAWRDASARETYDLYRRVTREFLQDPKGCHASPMLGKTAKMYEYVRRSLGVPMHGEENMLEFKANTNGASPLKRETIGGYVSVIFESIRNGDLYKVLIDIAKDIQAASPSAPARL</sequence>
<dbReference type="Proteomes" id="UP000245768">
    <property type="component" value="Unassembled WGS sequence"/>
</dbReference>
<dbReference type="InterPro" id="IPR001106">
    <property type="entry name" value="Aromatic_Lyase"/>
</dbReference>
<dbReference type="Pfam" id="PF00221">
    <property type="entry name" value="Lyase_aromatic"/>
    <property type="match status" value="1"/>
</dbReference>
<keyword evidence="2 4" id="KW-0456">Lyase</keyword>
<dbReference type="GO" id="GO:0016841">
    <property type="term" value="F:ammonia-lyase activity"/>
    <property type="evidence" value="ECO:0007669"/>
    <property type="project" value="InterPro"/>
</dbReference>
<dbReference type="GeneID" id="37042541"/>
<dbReference type="GO" id="GO:0006559">
    <property type="term" value="P:L-phenylalanine catabolic process"/>
    <property type="evidence" value="ECO:0007669"/>
    <property type="project" value="InterPro"/>
</dbReference>
<evidence type="ECO:0000313" key="4">
    <source>
        <dbReference type="EMBL" id="PWN93775.1"/>
    </source>
</evidence>
<dbReference type="Gene3D" id="1.20.200.10">
    <property type="entry name" value="Fumarase/aspartase (Central domain)"/>
    <property type="match status" value="1"/>
</dbReference>
<evidence type="ECO:0000256" key="2">
    <source>
        <dbReference type="RuleBase" id="RU003954"/>
    </source>
</evidence>
<gene>
    <name evidence="4" type="ORF">FA10DRAFT_264379</name>
</gene>
<evidence type="ECO:0000256" key="1">
    <source>
        <dbReference type="ARBA" id="ARBA00007238"/>
    </source>
</evidence>
<dbReference type="InterPro" id="IPR005922">
    <property type="entry name" value="Phe_NH3-lyase"/>
</dbReference>
<dbReference type="InterPro" id="IPR024083">
    <property type="entry name" value="Fumarase/histidase_N"/>
</dbReference>
<name>A0A316Z0W8_9BASI</name>
<keyword evidence="5" id="KW-1185">Reference proteome</keyword>
<comment type="similarity">
    <text evidence="1 2">Belongs to the PAL/histidase family.</text>
</comment>
<dbReference type="InterPro" id="IPR023144">
    <property type="entry name" value="Phe_NH3-lyase_shielding_dom_sf"/>
</dbReference>
<dbReference type="PROSITE" id="PS00488">
    <property type="entry name" value="PAL_HISTIDASE"/>
    <property type="match status" value="1"/>
</dbReference>
<dbReference type="GO" id="GO:0005737">
    <property type="term" value="C:cytoplasm"/>
    <property type="evidence" value="ECO:0007669"/>
    <property type="project" value="InterPro"/>
</dbReference>
<dbReference type="InterPro" id="IPR008948">
    <property type="entry name" value="L-Aspartase-like"/>
</dbReference>
<accession>A0A316Z0W8</accession>
<dbReference type="PANTHER" id="PTHR10362">
    <property type="entry name" value="HISTIDINE AMMONIA-LYASE"/>
    <property type="match status" value="1"/>
</dbReference>
<dbReference type="RefSeq" id="XP_025380973.1">
    <property type="nucleotide sequence ID" value="XM_025520625.1"/>
</dbReference>
<proteinExistence type="inferred from homology"/>
<organism evidence="4 5">
    <name type="scientific">Acaromyces ingoldii</name>
    <dbReference type="NCBI Taxonomy" id="215250"/>
    <lineage>
        <taxon>Eukaryota</taxon>
        <taxon>Fungi</taxon>
        <taxon>Dikarya</taxon>
        <taxon>Basidiomycota</taxon>
        <taxon>Ustilaginomycotina</taxon>
        <taxon>Exobasidiomycetes</taxon>
        <taxon>Exobasidiales</taxon>
        <taxon>Cryptobasidiaceae</taxon>
        <taxon>Acaromyces</taxon>
    </lineage>
</organism>
<dbReference type="SUPFAM" id="SSF48557">
    <property type="entry name" value="L-aspartase-like"/>
    <property type="match status" value="1"/>
</dbReference>
<dbReference type="Gene3D" id="1.10.275.10">
    <property type="entry name" value="Fumarase/aspartase (N-terminal domain)"/>
    <property type="match status" value="1"/>
</dbReference>
<reference evidence="4 5" key="1">
    <citation type="journal article" date="2018" name="Mol. Biol. Evol.">
        <title>Broad Genomic Sampling Reveals a Smut Pathogenic Ancestry of the Fungal Clade Ustilaginomycotina.</title>
        <authorList>
            <person name="Kijpornyongpan T."/>
            <person name="Mondo S.J."/>
            <person name="Barry K."/>
            <person name="Sandor L."/>
            <person name="Lee J."/>
            <person name="Lipzen A."/>
            <person name="Pangilinan J."/>
            <person name="LaButti K."/>
            <person name="Hainaut M."/>
            <person name="Henrissat B."/>
            <person name="Grigoriev I.V."/>
            <person name="Spatafora J.W."/>
            <person name="Aime M.C."/>
        </authorList>
    </citation>
    <scope>NUCLEOTIDE SEQUENCE [LARGE SCALE GENOMIC DNA]</scope>
    <source>
        <strain evidence="4 5">MCA 4198</strain>
    </source>
</reference>
<dbReference type="CDD" id="cd00332">
    <property type="entry name" value="PAL-HAL"/>
    <property type="match status" value="1"/>
</dbReference>
<dbReference type="Gene3D" id="1.10.274.20">
    <property type="entry name" value="Phenylalanine ammonia-lyase 1, domain 3"/>
    <property type="match status" value="1"/>
</dbReference>
<protein>
    <submittedName>
        <fullName evidence="4">Putative Pal1-phenylalanine ammonia-lyase</fullName>
    </submittedName>
</protein>
<dbReference type="STRING" id="215250.A0A316Z0W8"/>
<dbReference type="OrthoDB" id="10051290at2759"/>
<evidence type="ECO:0000313" key="5">
    <source>
        <dbReference type="Proteomes" id="UP000245768"/>
    </source>
</evidence>
<dbReference type="AlphaFoldDB" id="A0A316Z0W8"/>
<dbReference type="InterPro" id="IPR022313">
    <property type="entry name" value="Phe/His_NH3-lyase_AS"/>
</dbReference>
<evidence type="ECO:0000256" key="3">
    <source>
        <dbReference type="SAM" id="MobiDB-lite"/>
    </source>
</evidence>